<keyword evidence="2" id="KW-0378">Hydrolase</keyword>
<dbReference type="InterPro" id="IPR007502">
    <property type="entry name" value="Helicase-assoc_dom"/>
</dbReference>
<dbReference type="CDD" id="cd17990">
    <property type="entry name" value="DEXHc_HrpB"/>
    <property type="match status" value="1"/>
</dbReference>
<feature type="domain" description="Helicase C-terminal" evidence="6">
    <location>
        <begin position="204"/>
        <end position="374"/>
    </location>
</feature>
<dbReference type="Proteomes" id="UP001159100">
    <property type="component" value="Unassembled WGS sequence"/>
</dbReference>
<dbReference type="SMART" id="SM00847">
    <property type="entry name" value="HA2"/>
    <property type="match status" value="1"/>
</dbReference>
<comment type="caution">
    <text evidence="7">The sequence shown here is derived from an EMBL/GenBank/DDBJ whole genome shotgun (WGS) entry which is preliminary data.</text>
</comment>
<dbReference type="Pfam" id="PF24473">
    <property type="entry name" value="CON_HrpB"/>
    <property type="match status" value="1"/>
</dbReference>
<dbReference type="RefSeq" id="WP_259496831.1">
    <property type="nucleotide sequence ID" value="NZ_JARBWL010000001.1"/>
</dbReference>
<dbReference type="NCBIfam" id="TIGR01970">
    <property type="entry name" value="DEAH_box_HrpB"/>
    <property type="match status" value="1"/>
</dbReference>
<evidence type="ECO:0000259" key="5">
    <source>
        <dbReference type="PROSITE" id="PS51192"/>
    </source>
</evidence>
<protein>
    <submittedName>
        <fullName evidence="7">ATP-dependent helicase HrpB</fullName>
    </submittedName>
</protein>
<dbReference type="InterPro" id="IPR010225">
    <property type="entry name" value="HrpB"/>
</dbReference>
<dbReference type="InterPro" id="IPR011545">
    <property type="entry name" value="DEAD/DEAH_box_helicase_dom"/>
</dbReference>
<dbReference type="InterPro" id="IPR056329">
    <property type="entry name" value="CON_HrpB"/>
</dbReference>
<dbReference type="CDD" id="cd18791">
    <property type="entry name" value="SF2_C_RHA"/>
    <property type="match status" value="1"/>
</dbReference>
<keyword evidence="3 7" id="KW-0347">Helicase</keyword>
<dbReference type="Gene3D" id="3.40.50.300">
    <property type="entry name" value="P-loop containing nucleotide triphosphate hydrolases"/>
    <property type="match status" value="2"/>
</dbReference>
<keyword evidence="8" id="KW-1185">Reference proteome</keyword>
<dbReference type="PROSITE" id="PS51194">
    <property type="entry name" value="HELICASE_CTER"/>
    <property type="match status" value="1"/>
</dbReference>
<dbReference type="PROSITE" id="PS51192">
    <property type="entry name" value="HELICASE_ATP_BIND_1"/>
    <property type="match status" value="1"/>
</dbReference>
<accession>A0ABT6QN20</accession>
<sequence length="838" mass="92284">MISLPIDEVLPALREALATRHEAVLEAPPGAGKTTRVPLALLNEAWLAGQTILMLEPRRLAARAAAERLASELGEKVGETVGYRIRLDSKVGPNTRIEVVTEGILTRRLQDDPALEGVGLLIFDEFHERSLDADLALALSLNGRELFRDDQPLKILLMSATLEGERLASLLDDAPILRSEGRMYPVAMRWGRPFQPGEFIEPRLVQTILEALNDETGSLLVFLPGQAEIRRVHQQLADALGDSSNVLLCPLHGELDLAAQRAAIDPAPAGKRKVVLATNIAETSLTINGVRVVIDAGLARVPRFDPGSGMARLDTQRISKASATQRAGRAGRLEPGVCYRLWSQDQHEQLAAYASAEILSADLAGLALQLGRWGVTPGQLVWLDIPPAAAYAQAQDLLERLGALDGETLTRHGQAMAELPAHPRIGHLLLRGQALGLADMACNVAALLGERDILRGAGADLHSRLVLLSGEERAARGAQGSVQRARQLARQYRGYLRGQASEPVGDPDHPRWLGALLALAYPDRVAQQRRAGGAEYRLANGRAALFAEADSLMKQPWLVIADLGSRQGQREERIYLAADFDPALFDSVLAEQVRCVDQLDWDEREGVLRAERQRKVGELILSREPLTGLDETARSQALVNLVRRKGLELLPWTPELRQWQARVALLRQLDLAGKGESEWPDVSDAALLKSLEHWLMPYLGKVSRLSHFAHLDLSSIVHNLLPWPLPQRLDELAPHHLSVPSGSSIRLDYSEQPPILAVRLQELFGLAETPRIAGGRQVVKLHLLSPARRPVQVTQDLANFWRSTYAEVKKDLKGRYPKHYWPDDPLVAEATARIKPRK</sequence>
<evidence type="ECO:0000256" key="1">
    <source>
        <dbReference type="ARBA" id="ARBA00022741"/>
    </source>
</evidence>
<evidence type="ECO:0000256" key="3">
    <source>
        <dbReference type="ARBA" id="ARBA00022806"/>
    </source>
</evidence>
<dbReference type="PIRSF" id="PIRSF005496">
    <property type="entry name" value="ATP_hel_hrpB"/>
    <property type="match status" value="1"/>
</dbReference>
<dbReference type="SUPFAM" id="SSF52540">
    <property type="entry name" value="P-loop containing nucleoside triphosphate hydrolases"/>
    <property type="match status" value="1"/>
</dbReference>
<dbReference type="InterPro" id="IPR014001">
    <property type="entry name" value="Helicase_ATP-bd"/>
</dbReference>
<dbReference type="Gene3D" id="1.20.120.1080">
    <property type="match status" value="1"/>
</dbReference>
<dbReference type="PANTHER" id="PTHR43519:SF1">
    <property type="entry name" value="ATP-DEPENDENT RNA HELICASE HRPB"/>
    <property type="match status" value="1"/>
</dbReference>
<dbReference type="Pfam" id="PF08482">
    <property type="entry name" value="HrpB_C"/>
    <property type="match status" value="1"/>
</dbReference>
<dbReference type="PANTHER" id="PTHR43519">
    <property type="entry name" value="ATP-DEPENDENT RNA HELICASE HRPB"/>
    <property type="match status" value="1"/>
</dbReference>
<dbReference type="GO" id="GO:0004386">
    <property type="term" value="F:helicase activity"/>
    <property type="evidence" value="ECO:0007669"/>
    <property type="project" value="UniProtKB-KW"/>
</dbReference>
<dbReference type="Pfam" id="PF00271">
    <property type="entry name" value="Helicase_C"/>
    <property type="match status" value="1"/>
</dbReference>
<proteinExistence type="predicted"/>
<evidence type="ECO:0000313" key="8">
    <source>
        <dbReference type="Proteomes" id="UP001159100"/>
    </source>
</evidence>
<keyword evidence="1" id="KW-0547">Nucleotide-binding</keyword>
<evidence type="ECO:0000256" key="4">
    <source>
        <dbReference type="ARBA" id="ARBA00022840"/>
    </source>
</evidence>
<dbReference type="InterPro" id="IPR027417">
    <property type="entry name" value="P-loop_NTPase"/>
</dbReference>
<dbReference type="InterPro" id="IPR049614">
    <property type="entry name" value="HrpB_DEXH"/>
</dbReference>
<evidence type="ECO:0000313" key="7">
    <source>
        <dbReference type="EMBL" id="MDI2592146.1"/>
    </source>
</evidence>
<reference evidence="7 8" key="1">
    <citation type="submission" date="2023-02" db="EMBL/GenBank/DDBJ databases">
        <title>Pseudomonas chrutzelriedensis sp. nov., a potently antifungal strain isolated from moss.</title>
        <authorList>
            <person name="Schnyder A."/>
            <person name="Kalawong R."/>
            <person name="Eberl L."/>
            <person name="Agnoli K."/>
        </authorList>
    </citation>
    <scope>NUCLEOTIDE SEQUENCE [LARGE SCALE GENOMIC DNA]</scope>
    <source>
        <strain evidence="7 8">681</strain>
    </source>
</reference>
<dbReference type="InterPro" id="IPR001650">
    <property type="entry name" value="Helicase_C-like"/>
</dbReference>
<name>A0ABT6QN20_9PSED</name>
<organism evidence="7 8">
    <name type="scientific">Pseudomonas fungipugnans</name>
    <dbReference type="NCBI Taxonomy" id="3024217"/>
    <lineage>
        <taxon>Bacteria</taxon>
        <taxon>Pseudomonadati</taxon>
        <taxon>Pseudomonadota</taxon>
        <taxon>Gammaproteobacteria</taxon>
        <taxon>Pseudomonadales</taxon>
        <taxon>Pseudomonadaceae</taxon>
        <taxon>Pseudomonas</taxon>
    </lineage>
</organism>
<dbReference type="InterPro" id="IPR013689">
    <property type="entry name" value="RNA_helicase_ATP-dep_HrpB_C"/>
</dbReference>
<keyword evidence="4" id="KW-0067">ATP-binding</keyword>
<dbReference type="SMART" id="SM00490">
    <property type="entry name" value="HELICc"/>
    <property type="match status" value="1"/>
</dbReference>
<gene>
    <name evidence="7" type="primary">hrpB</name>
    <name evidence="7" type="ORF">POF45_12025</name>
</gene>
<evidence type="ECO:0000256" key="2">
    <source>
        <dbReference type="ARBA" id="ARBA00022801"/>
    </source>
</evidence>
<dbReference type="SMART" id="SM00487">
    <property type="entry name" value="DEXDc"/>
    <property type="match status" value="1"/>
</dbReference>
<dbReference type="Pfam" id="PF00270">
    <property type="entry name" value="DEAD"/>
    <property type="match status" value="1"/>
</dbReference>
<evidence type="ECO:0000259" key="6">
    <source>
        <dbReference type="PROSITE" id="PS51194"/>
    </source>
</evidence>
<feature type="domain" description="Helicase ATP-binding" evidence="5">
    <location>
        <begin position="14"/>
        <end position="180"/>
    </location>
</feature>
<dbReference type="EMBL" id="JARBWL010000001">
    <property type="protein sequence ID" value="MDI2592146.1"/>
    <property type="molecule type" value="Genomic_DNA"/>
</dbReference>